<dbReference type="GO" id="GO:0046872">
    <property type="term" value="F:metal ion binding"/>
    <property type="evidence" value="ECO:0007669"/>
    <property type="project" value="UniProtKB-KW"/>
</dbReference>
<feature type="active site" evidence="11">
    <location>
        <position position="112"/>
    </location>
</feature>
<dbReference type="InterPro" id="IPR011876">
    <property type="entry name" value="IsopentenylPP_isomerase_typ1"/>
</dbReference>
<dbReference type="GO" id="GO:0004452">
    <property type="term" value="F:isopentenyl-diphosphate delta-isomerase activity"/>
    <property type="evidence" value="ECO:0007669"/>
    <property type="project" value="UniProtKB-UniRule"/>
</dbReference>
<evidence type="ECO:0000313" key="13">
    <source>
        <dbReference type="EMBL" id="RCX05254.1"/>
    </source>
</evidence>
<organism evidence="13 14">
    <name type="scientific">Schleiferia thermophila</name>
    <dbReference type="NCBI Taxonomy" id="884107"/>
    <lineage>
        <taxon>Bacteria</taxon>
        <taxon>Pseudomonadati</taxon>
        <taxon>Bacteroidota</taxon>
        <taxon>Flavobacteriia</taxon>
        <taxon>Flavobacteriales</taxon>
        <taxon>Schleiferiaceae</taxon>
        <taxon>Schleiferia</taxon>
    </lineage>
</organism>
<comment type="pathway">
    <text evidence="1">Isoprenoid biosynthesis; dimethylallyl diphosphate biosynthesis; dimethylallyl diphosphate from isopentenyl diphosphate: step 1/1.</text>
</comment>
<evidence type="ECO:0000256" key="2">
    <source>
        <dbReference type="ARBA" id="ARBA00007579"/>
    </source>
</evidence>
<evidence type="ECO:0000256" key="3">
    <source>
        <dbReference type="ARBA" id="ARBA00012057"/>
    </source>
</evidence>
<dbReference type="GO" id="GO:0009240">
    <property type="term" value="P:isopentenyl diphosphate biosynthetic process"/>
    <property type="evidence" value="ECO:0007669"/>
    <property type="project" value="TreeGrafter"/>
</dbReference>
<evidence type="ECO:0000256" key="8">
    <source>
        <dbReference type="ARBA" id="ARBA00023229"/>
    </source>
</evidence>
<dbReference type="PROSITE" id="PS51462">
    <property type="entry name" value="NUDIX"/>
    <property type="match status" value="1"/>
</dbReference>
<dbReference type="Proteomes" id="UP000253517">
    <property type="component" value="Unassembled WGS sequence"/>
</dbReference>
<protein>
    <recommendedName>
        <fullName evidence="3 10">Isopentenyl-diphosphate delta-isomerase</fullName>
        <ecNumber evidence="3 10">5.3.3.2</ecNumber>
    </recommendedName>
</protein>
<dbReference type="PIRSF" id="PIRSF018427">
    <property type="entry name" value="Isopntndiph_ism"/>
    <property type="match status" value="1"/>
</dbReference>
<dbReference type="CDD" id="cd02885">
    <property type="entry name" value="NUDIX_IPP_Isomerase"/>
    <property type="match status" value="1"/>
</dbReference>
<evidence type="ECO:0000259" key="12">
    <source>
        <dbReference type="PROSITE" id="PS51462"/>
    </source>
</evidence>
<evidence type="ECO:0000256" key="7">
    <source>
        <dbReference type="ARBA" id="ARBA00023211"/>
    </source>
</evidence>
<accession>A0A369ACW0</accession>
<evidence type="ECO:0000313" key="14">
    <source>
        <dbReference type="Proteomes" id="UP000253517"/>
    </source>
</evidence>
<name>A0A369ACW0_9FLAO</name>
<dbReference type="HAMAP" id="MF_00202">
    <property type="entry name" value="Idi"/>
    <property type="match status" value="1"/>
</dbReference>
<dbReference type="NCBIfam" id="TIGR02150">
    <property type="entry name" value="IPP_isom_1"/>
    <property type="match status" value="1"/>
</dbReference>
<dbReference type="AlphaFoldDB" id="A0A369ACW0"/>
<dbReference type="NCBIfam" id="NF002995">
    <property type="entry name" value="PRK03759.1"/>
    <property type="match status" value="1"/>
</dbReference>
<keyword evidence="6" id="KW-0460">Magnesium</keyword>
<dbReference type="InterPro" id="IPR056375">
    <property type="entry name" value="Idi_bact"/>
</dbReference>
<reference evidence="13 14" key="1">
    <citation type="submission" date="2018-07" db="EMBL/GenBank/DDBJ databases">
        <title>Genomic Encyclopedia of Type Strains, Phase IV (KMG-IV): sequencing the most valuable type-strain genomes for metagenomic binning, comparative biology and taxonomic classification.</title>
        <authorList>
            <person name="Goeker M."/>
        </authorList>
    </citation>
    <scope>NUCLEOTIDE SEQUENCE [LARGE SCALE GENOMIC DNA]</scope>
    <source>
        <strain evidence="13 14">DSM 21410</strain>
    </source>
</reference>
<dbReference type="PANTHER" id="PTHR10885:SF0">
    <property type="entry name" value="ISOPENTENYL-DIPHOSPHATE DELTA-ISOMERASE"/>
    <property type="match status" value="1"/>
</dbReference>
<keyword evidence="4" id="KW-0963">Cytoplasm</keyword>
<keyword evidence="5" id="KW-0479">Metal-binding</keyword>
<evidence type="ECO:0000256" key="6">
    <source>
        <dbReference type="ARBA" id="ARBA00022842"/>
    </source>
</evidence>
<evidence type="ECO:0000256" key="5">
    <source>
        <dbReference type="ARBA" id="ARBA00022723"/>
    </source>
</evidence>
<comment type="caution">
    <text evidence="13">The sequence shown here is derived from an EMBL/GenBank/DDBJ whole genome shotgun (WGS) entry which is preliminary data.</text>
</comment>
<evidence type="ECO:0000256" key="10">
    <source>
        <dbReference type="NCBIfam" id="TIGR02150"/>
    </source>
</evidence>
<dbReference type="InterPro" id="IPR015797">
    <property type="entry name" value="NUDIX_hydrolase-like_dom_sf"/>
</dbReference>
<sequence>MIEQVILVDAQDRELGLMEKMEAHRKGLLHRAFSIFILNDNKELLLQRRAESKYHSGGLWTNTCCSHPRKGETLQEAAHRRLMEEMGFDCELEKALDFVYRAEFSDGLTEHEYDHVFIGYFNGTPRINPVEVSDYKWMPLDEVKKDLFRNPQNYTEWFKIVFDRFYNHVKS</sequence>
<keyword evidence="8" id="KW-0414">Isoprene biosynthesis</keyword>
<dbReference type="Gene3D" id="3.90.79.10">
    <property type="entry name" value="Nucleoside Triphosphate Pyrophosphohydrolase"/>
    <property type="match status" value="1"/>
</dbReference>
<dbReference type="PANTHER" id="PTHR10885">
    <property type="entry name" value="ISOPENTENYL-DIPHOSPHATE DELTA-ISOMERASE"/>
    <property type="match status" value="1"/>
</dbReference>
<feature type="active site" evidence="11">
    <location>
        <position position="65"/>
    </location>
</feature>
<evidence type="ECO:0000256" key="4">
    <source>
        <dbReference type="ARBA" id="ARBA00022490"/>
    </source>
</evidence>
<dbReference type="UniPathway" id="UPA00059">
    <property type="reaction ID" value="UER00104"/>
</dbReference>
<dbReference type="SUPFAM" id="SSF55811">
    <property type="entry name" value="Nudix"/>
    <property type="match status" value="1"/>
</dbReference>
<dbReference type="RefSeq" id="WP_037355780.1">
    <property type="nucleotide sequence ID" value="NZ_BHZF01000001.1"/>
</dbReference>
<feature type="domain" description="Nudix hydrolase" evidence="12">
    <location>
        <begin position="28"/>
        <end position="160"/>
    </location>
</feature>
<gene>
    <name evidence="13" type="ORF">DES35_101539</name>
</gene>
<keyword evidence="9 13" id="KW-0413">Isomerase</keyword>
<proteinExistence type="inferred from homology"/>
<dbReference type="GO" id="GO:0005737">
    <property type="term" value="C:cytoplasm"/>
    <property type="evidence" value="ECO:0007669"/>
    <property type="project" value="TreeGrafter"/>
</dbReference>
<comment type="similarity">
    <text evidence="2">Belongs to the IPP isomerase type 1 family.</text>
</comment>
<keyword evidence="7" id="KW-0464">Manganese</keyword>
<evidence type="ECO:0000256" key="9">
    <source>
        <dbReference type="ARBA" id="ARBA00023235"/>
    </source>
</evidence>
<dbReference type="InterPro" id="IPR000086">
    <property type="entry name" value="NUDIX_hydrolase_dom"/>
</dbReference>
<dbReference type="EMBL" id="QPJS01000001">
    <property type="protein sequence ID" value="RCX05254.1"/>
    <property type="molecule type" value="Genomic_DNA"/>
</dbReference>
<keyword evidence="14" id="KW-1185">Reference proteome</keyword>
<dbReference type="Pfam" id="PF00293">
    <property type="entry name" value="NUDIX"/>
    <property type="match status" value="1"/>
</dbReference>
<dbReference type="EC" id="5.3.3.2" evidence="3 10"/>
<evidence type="ECO:0000256" key="11">
    <source>
        <dbReference type="PIRSR" id="PIRSR018427-1"/>
    </source>
</evidence>
<dbReference type="GO" id="GO:0050992">
    <property type="term" value="P:dimethylallyl diphosphate biosynthetic process"/>
    <property type="evidence" value="ECO:0007669"/>
    <property type="project" value="UniProtKB-UniPathway"/>
</dbReference>
<evidence type="ECO:0000256" key="1">
    <source>
        <dbReference type="ARBA" id="ARBA00004826"/>
    </source>
</evidence>